<dbReference type="PANTHER" id="PTHR43065:SF10">
    <property type="entry name" value="PEROXIDE STRESS-ACTIVATED HISTIDINE KINASE MAK3"/>
    <property type="match status" value="1"/>
</dbReference>
<dbReference type="InterPro" id="IPR036890">
    <property type="entry name" value="HATPase_C_sf"/>
</dbReference>
<keyword evidence="7" id="KW-0067">ATP-binding</keyword>
<keyword evidence="4" id="KW-0808">Transferase</keyword>
<dbReference type="Proteomes" id="UP000533637">
    <property type="component" value="Unassembled WGS sequence"/>
</dbReference>
<dbReference type="InterPro" id="IPR005467">
    <property type="entry name" value="His_kinase_dom"/>
</dbReference>
<proteinExistence type="predicted"/>
<organism evidence="11 12">
    <name type="scientific">Parabacteroides faecis</name>
    <dbReference type="NCBI Taxonomy" id="1217282"/>
    <lineage>
        <taxon>Bacteria</taxon>
        <taxon>Pseudomonadati</taxon>
        <taxon>Bacteroidota</taxon>
        <taxon>Bacteroidia</taxon>
        <taxon>Bacteroidales</taxon>
        <taxon>Tannerellaceae</taxon>
        <taxon>Parabacteroides</taxon>
    </lineage>
</organism>
<dbReference type="RefSeq" id="WP_183668977.1">
    <property type="nucleotide sequence ID" value="NZ_BMPB01000004.1"/>
</dbReference>
<feature type="transmembrane region" description="Helical" evidence="9">
    <location>
        <begin position="41"/>
        <end position="59"/>
    </location>
</feature>
<comment type="caution">
    <text evidence="11">The sequence shown here is derived from an EMBL/GenBank/DDBJ whole genome shotgun (WGS) entry which is preliminary data.</text>
</comment>
<evidence type="ECO:0000256" key="8">
    <source>
        <dbReference type="ARBA" id="ARBA00023012"/>
    </source>
</evidence>
<evidence type="ECO:0000256" key="1">
    <source>
        <dbReference type="ARBA" id="ARBA00000085"/>
    </source>
</evidence>
<evidence type="ECO:0000256" key="4">
    <source>
        <dbReference type="ARBA" id="ARBA00022679"/>
    </source>
</evidence>
<feature type="domain" description="Histidine kinase" evidence="10">
    <location>
        <begin position="123"/>
        <end position="367"/>
    </location>
</feature>
<evidence type="ECO:0000313" key="11">
    <source>
        <dbReference type="EMBL" id="MBB4620854.1"/>
    </source>
</evidence>
<keyword evidence="8" id="KW-0902">Two-component regulatory system</keyword>
<keyword evidence="9" id="KW-0472">Membrane</keyword>
<evidence type="ECO:0000256" key="9">
    <source>
        <dbReference type="SAM" id="Phobius"/>
    </source>
</evidence>
<evidence type="ECO:0000256" key="5">
    <source>
        <dbReference type="ARBA" id="ARBA00022741"/>
    </source>
</evidence>
<dbReference type="Gene3D" id="1.10.287.130">
    <property type="match status" value="1"/>
</dbReference>
<keyword evidence="3" id="KW-0597">Phosphoprotein</keyword>
<keyword evidence="9" id="KW-1133">Transmembrane helix</keyword>
<dbReference type="PROSITE" id="PS50109">
    <property type="entry name" value="HIS_KIN"/>
    <property type="match status" value="1"/>
</dbReference>
<dbReference type="InterPro" id="IPR003594">
    <property type="entry name" value="HATPase_dom"/>
</dbReference>
<protein>
    <recommendedName>
        <fullName evidence="2">histidine kinase</fullName>
        <ecNumber evidence="2">2.7.13.3</ecNumber>
    </recommendedName>
</protein>
<keyword evidence="6 11" id="KW-0418">Kinase</keyword>
<dbReference type="EC" id="2.7.13.3" evidence="2"/>
<dbReference type="SMART" id="SM00387">
    <property type="entry name" value="HATPase_c"/>
    <property type="match status" value="1"/>
</dbReference>
<comment type="catalytic activity">
    <reaction evidence="1">
        <text>ATP + protein L-histidine = ADP + protein N-phospho-L-histidine.</text>
        <dbReference type="EC" id="2.7.13.3"/>
    </reaction>
</comment>
<dbReference type="GO" id="GO:0016301">
    <property type="term" value="F:kinase activity"/>
    <property type="evidence" value="ECO:0007669"/>
    <property type="project" value="UniProtKB-KW"/>
</dbReference>
<dbReference type="SUPFAM" id="SSF55874">
    <property type="entry name" value="ATPase domain of HSP90 chaperone/DNA topoisomerase II/histidine kinase"/>
    <property type="match status" value="1"/>
</dbReference>
<reference evidence="11 12" key="1">
    <citation type="submission" date="2020-08" db="EMBL/GenBank/DDBJ databases">
        <title>Genomic Encyclopedia of Type Strains, Phase IV (KMG-IV): sequencing the most valuable type-strain genomes for metagenomic binning, comparative biology and taxonomic classification.</title>
        <authorList>
            <person name="Goeker M."/>
        </authorList>
    </citation>
    <scope>NUCLEOTIDE SEQUENCE [LARGE SCALE GENOMIC DNA]</scope>
    <source>
        <strain evidence="11 12">DSM 102983</strain>
    </source>
</reference>
<sequence length="372" mass="42271">MADFDIKEISALKLKLRIIEKATLAGWIVVILGLYYDWDTIPGLTIVTIIILYIIKGRFRKQLKQKEYLAKIVEERTIELRIQRDQVLNESKKLSDALDALAKAQDELVRKEKLATVGQLTQGLVDRILNPINYINNFAGLSANLIKDLKANITEEQAVMSKENYADSIEILDMINSNLQKINEHGCNTVRIVKAMEELLKDRNGNATSTDICELCKVNVDVIRKAFKEEIESKQIQIDILCPAEPAMAEIDIEQMNKVMLSLLKNSIYALLKKLQKEEFSPVITIQVEKRLNGTIYISIRDNGIGIEDNIKNKIFEPFFTTKPTAEAAGVGLYLCREVILNHHGSIIVKSEKDNFTEFMISIPIYQKSNNE</sequence>
<evidence type="ECO:0000313" key="12">
    <source>
        <dbReference type="Proteomes" id="UP000533637"/>
    </source>
</evidence>
<dbReference type="PANTHER" id="PTHR43065">
    <property type="entry name" value="SENSOR HISTIDINE KINASE"/>
    <property type="match status" value="1"/>
</dbReference>
<dbReference type="Pfam" id="PF02518">
    <property type="entry name" value="HATPase_c"/>
    <property type="match status" value="1"/>
</dbReference>
<dbReference type="Gene3D" id="3.30.565.10">
    <property type="entry name" value="Histidine kinase-like ATPase, C-terminal domain"/>
    <property type="match status" value="1"/>
</dbReference>
<accession>A0ABR6KHK9</accession>
<evidence type="ECO:0000259" key="10">
    <source>
        <dbReference type="PROSITE" id="PS50109"/>
    </source>
</evidence>
<name>A0ABR6KHK9_9BACT</name>
<evidence type="ECO:0000256" key="6">
    <source>
        <dbReference type="ARBA" id="ARBA00022777"/>
    </source>
</evidence>
<keyword evidence="9" id="KW-0812">Transmembrane</keyword>
<dbReference type="InterPro" id="IPR004358">
    <property type="entry name" value="Sig_transdc_His_kin-like_C"/>
</dbReference>
<evidence type="ECO:0000256" key="2">
    <source>
        <dbReference type="ARBA" id="ARBA00012438"/>
    </source>
</evidence>
<dbReference type="EMBL" id="JACHOC010000001">
    <property type="protein sequence ID" value="MBB4620854.1"/>
    <property type="molecule type" value="Genomic_DNA"/>
</dbReference>
<keyword evidence="5" id="KW-0547">Nucleotide-binding</keyword>
<evidence type="ECO:0000256" key="3">
    <source>
        <dbReference type="ARBA" id="ARBA00022553"/>
    </source>
</evidence>
<keyword evidence="12" id="KW-1185">Reference proteome</keyword>
<gene>
    <name evidence="11" type="ORF">GGQ57_000728</name>
</gene>
<evidence type="ECO:0000256" key="7">
    <source>
        <dbReference type="ARBA" id="ARBA00022840"/>
    </source>
</evidence>
<dbReference type="PRINTS" id="PR00344">
    <property type="entry name" value="BCTRLSENSOR"/>
</dbReference>